<proteinExistence type="predicted"/>
<reference evidence="1 2" key="1">
    <citation type="submission" date="2014-06" db="EMBL/GenBank/DDBJ databases">
        <authorList>
            <person name="Ju J."/>
            <person name="Zhang J."/>
        </authorList>
    </citation>
    <scope>NUCLEOTIDE SEQUENCE [LARGE SCALE GENOMIC DNA]</scope>
    <source>
        <strain evidence="1">DmW_045</strain>
    </source>
</reference>
<dbReference type="AlphaFoldDB" id="A0A252A078"/>
<accession>A0A252A078</accession>
<protein>
    <submittedName>
        <fullName evidence="1">Uncharacterized protein</fullName>
    </submittedName>
</protein>
<dbReference type="EMBL" id="JOMO01000033">
    <property type="protein sequence ID" value="OUI80487.1"/>
    <property type="molecule type" value="Genomic_DNA"/>
</dbReference>
<evidence type="ECO:0000313" key="1">
    <source>
        <dbReference type="EMBL" id="OUI80487.1"/>
    </source>
</evidence>
<comment type="caution">
    <text evidence="1">The sequence shown here is derived from an EMBL/GenBank/DDBJ whole genome shotgun (WGS) entry which is preliminary data.</text>
</comment>
<gene>
    <name evidence="1" type="ORF">HK12_08760</name>
</gene>
<dbReference type="Proteomes" id="UP000194639">
    <property type="component" value="Unassembled WGS sequence"/>
</dbReference>
<evidence type="ECO:0000313" key="2">
    <source>
        <dbReference type="Proteomes" id="UP000194639"/>
    </source>
</evidence>
<organism evidence="1 2">
    <name type="scientific">Acetobacter orientalis</name>
    <dbReference type="NCBI Taxonomy" id="146474"/>
    <lineage>
        <taxon>Bacteria</taxon>
        <taxon>Pseudomonadati</taxon>
        <taxon>Pseudomonadota</taxon>
        <taxon>Alphaproteobacteria</taxon>
        <taxon>Acetobacterales</taxon>
        <taxon>Acetobacteraceae</taxon>
        <taxon>Acetobacter</taxon>
    </lineage>
</organism>
<name>A0A252A078_9PROT</name>
<sequence>MLAAGTLTHPASNLPHQPLHPVEILFQNSLWGLKGILSLQTPPLCQTKRCYGFKAEYLLAAKKHTASA</sequence>